<proteinExistence type="predicted"/>
<protein>
    <submittedName>
        <fullName evidence="2">Uncharacterized protein</fullName>
    </submittedName>
</protein>
<gene>
    <name evidence="2" type="ORF">TCIL3000_10_13230</name>
</gene>
<sequence>MFQLQHTLKRHKTVSRSSGPKMYVGPWEEFRLMRAMDELCRQPHGMDPGATPAVYPFVSAPSPSRSHHLHVGLDRNVDTSVARRRWLKSSQGGKPATCPRCKIVRAISHFQTQQSGELFTNSHGETVKLLDDPYQFNAVPTYSMAKRIESDRNCTQRIGHNASQEPNRSGGRALSTGSTNLEQDPPVSRKAVEIVLPSAYCVQSTRVEMGTGIVHKITKLEKPKLLKPTMDNRFRVVDTTEDVSPWQKLSMLKELVLAPPLDTEAKYMLAKQKPPPKQLPCKGSKDDEDRDIKEQIERRLRLQMLYGGGQYDGLLPAVGELGKHQATPREGIDTLKHHMHPKSPVTSVPWDFRAPGSVDPFMQAPRSAADVVAKHEVSHAHPTFTNQTSRHVPLATHRLDTIGSHAAAHPVHDNVHAPFIGDQVKLTVNKQGPAGLETPHRAINSAQADPQRGDTMGRCTMESQPERVEYGGQCNGADTADTSAAACSNQTAGAEQFDDDVVEGLINWAEQLDPDSIV</sequence>
<name>G0UYS3_TRYCI</name>
<dbReference type="EMBL" id="HE575323">
    <property type="protein sequence ID" value="CCC94540.1"/>
    <property type="molecule type" value="Genomic_DNA"/>
</dbReference>
<feature type="region of interest" description="Disordered" evidence="1">
    <location>
        <begin position="270"/>
        <end position="289"/>
    </location>
</feature>
<dbReference type="AlphaFoldDB" id="G0UYS3"/>
<accession>G0UYS3</accession>
<feature type="region of interest" description="Disordered" evidence="1">
    <location>
        <begin position="1"/>
        <end position="20"/>
    </location>
</feature>
<evidence type="ECO:0000256" key="1">
    <source>
        <dbReference type="SAM" id="MobiDB-lite"/>
    </source>
</evidence>
<evidence type="ECO:0000313" key="2">
    <source>
        <dbReference type="EMBL" id="CCC94540.1"/>
    </source>
</evidence>
<feature type="region of interest" description="Disordered" evidence="1">
    <location>
        <begin position="159"/>
        <end position="186"/>
    </location>
</feature>
<dbReference type="VEuPathDB" id="TriTrypDB:TcIL3000_10_13230"/>
<reference evidence="2" key="1">
    <citation type="journal article" date="2012" name="Proc. Natl. Acad. Sci. U.S.A.">
        <title>Antigenic diversity is generated by distinct evolutionary mechanisms in African trypanosome species.</title>
        <authorList>
            <person name="Jackson A.P."/>
            <person name="Berry A."/>
            <person name="Aslett M."/>
            <person name="Allison H.C."/>
            <person name="Burton P."/>
            <person name="Vavrova-Anderson J."/>
            <person name="Brown R."/>
            <person name="Browne H."/>
            <person name="Corton N."/>
            <person name="Hauser H."/>
            <person name="Gamble J."/>
            <person name="Gilderthorp R."/>
            <person name="Marcello L."/>
            <person name="McQuillan J."/>
            <person name="Otto T.D."/>
            <person name="Quail M.A."/>
            <person name="Sanders M.J."/>
            <person name="van Tonder A."/>
            <person name="Ginger M.L."/>
            <person name="Field M.C."/>
            <person name="Barry J.D."/>
            <person name="Hertz-Fowler C."/>
            <person name="Berriman M."/>
        </authorList>
    </citation>
    <scope>NUCLEOTIDE SEQUENCE</scope>
    <source>
        <strain evidence="2">IL3000</strain>
    </source>
</reference>
<organism evidence="2">
    <name type="scientific">Trypanosoma congolense (strain IL3000)</name>
    <dbReference type="NCBI Taxonomy" id="1068625"/>
    <lineage>
        <taxon>Eukaryota</taxon>
        <taxon>Discoba</taxon>
        <taxon>Euglenozoa</taxon>
        <taxon>Kinetoplastea</taxon>
        <taxon>Metakinetoplastina</taxon>
        <taxon>Trypanosomatida</taxon>
        <taxon>Trypanosomatidae</taxon>
        <taxon>Trypanosoma</taxon>
        <taxon>Nannomonas</taxon>
    </lineage>
</organism>